<evidence type="ECO:0000256" key="1">
    <source>
        <dbReference type="ARBA" id="ARBA00022490"/>
    </source>
</evidence>
<keyword evidence="2" id="KW-0698">rRNA processing</keyword>
<keyword evidence="5" id="KW-0489">Methyltransferase</keyword>
<sequence>MKGGDEIALDSTMPSTGRKEAKDTKRKKRKRTKITEQETPEEVSAARDPQKQIPVSRAGFTAQAKARFPELTPVQWERLERLGALVQEWNCKVNVISRKDVENVLSHHVLPCMGISKLLSKAAEGTKVMDVGTGGGFPGLPLAICCPQVKFWLVDSIGKKVRVVGDMAVRLGLQNVRVRHTRVEEVRERFNFVTGRSVTAMPRFVGWVKDKLHAAPSAPLKGVPDDGILYIKGGVSDETQEEDLGGWMPTGRYPIGELIGGDVYGGDKSVLHFSVQDLRRGPDANAKGRGGNVRR</sequence>
<dbReference type="InterPro" id="IPR003682">
    <property type="entry name" value="rRNA_ssu_MeTfrase_G"/>
</dbReference>
<dbReference type="Gene3D" id="3.40.50.150">
    <property type="entry name" value="Vaccinia Virus protein VP39"/>
    <property type="match status" value="1"/>
</dbReference>
<keyword evidence="6" id="KW-1185">Reference proteome</keyword>
<proteinExistence type="inferred from homology"/>
<dbReference type="GO" id="GO:0070043">
    <property type="term" value="F:rRNA (guanine-N7-)-methyltransferase activity"/>
    <property type="evidence" value="ECO:0007669"/>
    <property type="project" value="TreeGrafter"/>
</dbReference>
<evidence type="ECO:0000256" key="2">
    <source>
        <dbReference type="ARBA" id="ARBA00022552"/>
    </source>
</evidence>
<dbReference type="Proteomes" id="UP000019335">
    <property type="component" value="Chromosome 4"/>
</dbReference>
<dbReference type="PANTHER" id="PTHR31760:SF0">
    <property type="entry name" value="S-ADENOSYL-L-METHIONINE-DEPENDENT METHYLTRANSFERASES SUPERFAMILY PROTEIN"/>
    <property type="match status" value="1"/>
</dbReference>
<gene>
    <name evidence="5" type="ORF">Naga_100002g37</name>
</gene>
<evidence type="ECO:0000313" key="5">
    <source>
        <dbReference type="EMBL" id="EWM28780.1"/>
    </source>
</evidence>
<dbReference type="AlphaFoldDB" id="W7TNU2"/>
<dbReference type="InterPro" id="IPR029063">
    <property type="entry name" value="SAM-dependent_MTases_sf"/>
</dbReference>
<dbReference type="SUPFAM" id="SSF53335">
    <property type="entry name" value="S-adenosyl-L-methionine-dependent methyltransferases"/>
    <property type="match status" value="1"/>
</dbReference>
<dbReference type="PANTHER" id="PTHR31760">
    <property type="entry name" value="S-ADENOSYL-L-METHIONINE-DEPENDENT METHYLTRANSFERASES SUPERFAMILY PROTEIN"/>
    <property type="match status" value="1"/>
</dbReference>
<dbReference type="GO" id="GO:0005829">
    <property type="term" value="C:cytosol"/>
    <property type="evidence" value="ECO:0007669"/>
    <property type="project" value="TreeGrafter"/>
</dbReference>
<evidence type="ECO:0000313" key="6">
    <source>
        <dbReference type="Proteomes" id="UP000019335"/>
    </source>
</evidence>
<organism evidence="5 6">
    <name type="scientific">Nannochloropsis gaditana</name>
    <dbReference type="NCBI Taxonomy" id="72520"/>
    <lineage>
        <taxon>Eukaryota</taxon>
        <taxon>Sar</taxon>
        <taxon>Stramenopiles</taxon>
        <taxon>Ochrophyta</taxon>
        <taxon>Eustigmatophyceae</taxon>
        <taxon>Eustigmatales</taxon>
        <taxon>Monodopsidaceae</taxon>
        <taxon>Nannochloropsis</taxon>
    </lineage>
</organism>
<feature type="region of interest" description="Disordered" evidence="4">
    <location>
        <begin position="1"/>
        <end position="54"/>
    </location>
</feature>
<reference evidence="5 6" key="1">
    <citation type="journal article" date="2014" name="Mol. Plant">
        <title>Chromosome Scale Genome Assembly and Transcriptome Profiling of Nannochloropsis gaditana in Nitrogen Depletion.</title>
        <authorList>
            <person name="Corteggiani Carpinelli E."/>
            <person name="Telatin A."/>
            <person name="Vitulo N."/>
            <person name="Forcato C."/>
            <person name="D'Angelo M."/>
            <person name="Schiavon R."/>
            <person name="Vezzi A."/>
            <person name="Giacometti G.M."/>
            <person name="Morosinotto T."/>
            <person name="Valle G."/>
        </authorList>
    </citation>
    <scope>NUCLEOTIDE SEQUENCE [LARGE SCALE GENOMIC DNA]</scope>
    <source>
        <strain evidence="5 6">B-31</strain>
    </source>
</reference>
<protein>
    <submittedName>
        <fullName evidence="5">16s rrna methyltransferase</fullName>
    </submittedName>
</protein>
<accession>W7TNU2</accession>
<keyword evidence="3 5" id="KW-0808">Transferase</keyword>
<dbReference type="HAMAP" id="MF_00074">
    <property type="entry name" value="16SrRNA_methyltr_G"/>
    <property type="match status" value="1"/>
</dbReference>
<dbReference type="EMBL" id="AZIL01000274">
    <property type="protein sequence ID" value="EWM28780.1"/>
    <property type="molecule type" value="Genomic_DNA"/>
</dbReference>
<keyword evidence="1" id="KW-0963">Cytoplasm</keyword>
<evidence type="ECO:0000256" key="3">
    <source>
        <dbReference type="ARBA" id="ARBA00022679"/>
    </source>
</evidence>
<dbReference type="Pfam" id="PF02527">
    <property type="entry name" value="GidB"/>
    <property type="match status" value="1"/>
</dbReference>
<name>W7TNU2_9STRA</name>
<dbReference type="OrthoDB" id="784548at2759"/>
<evidence type="ECO:0000256" key="4">
    <source>
        <dbReference type="SAM" id="MobiDB-lite"/>
    </source>
</evidence>
<comment type="caution">
    <text evidence="5">The sequence shown here is derived from an EMBL/GenBank/DDBJ whole genome shotgun (WGS) entry which is preliminary data.</text>
</comment>